<reference evidence="4" key="1">
    <citation type="journal article" date="2021" name="J. Hered.">
        <title>Genome Assembly of Salicaceae Populus deltoides (Eastern Cottonwood) I-69 Based on Nanopore Sequencing and Hi-C Technologies.</title>
        <authorList>
            <person name="Bai S."/>
            <person name="Wu H."/>
            <person name="Zhang J."/>
            <person name="Pan Z."/>
            <person name="Zhao W."/>
            <person name="Li Z."/>
            <person name="Tong C."/>
        </authorList>
    </citation>
    <scope>NUCLEOTIDE SEQUENCE</scope>
    <source>
        <tissue evidence="4">Leaf</tissue>
    </source>
</reference>
<keyword evidence="5" id="KW-1185">Reference proteome</keyword>
<dbReference type="PANTHER" id="PTHR33925">
    <property type="entry name" value="PLASTID DIVISION PROTEIN CDP1, CHLOROPLASTIC-RELATED"/>
    <property type="match status" value="1"/>
</dbReference>
<dbReference type="EMBL" id="JACEGQ020000002">
    <property type="protein sequence ID" value="KAH8515204.1"/>
    <property type="molecule type" value="Genomic_DNA"/>
</dbReference>
<proteinExistence type="predicted"/>
<evidence type="ECO:0000256" key="1">
    <source>
        <dbReference type="SAM" id="MobiDB-lite"/>
    </source>
</evidence>
<dbReference type="GO" id="GO:0010020">
    <property type="term" value="P:chloroplast fission"/>
    <property type="evidence" value="ECO:0007669"/>
    <property type="project" value="TreeGrafter"/>
</dbReference>
<dbReference type="GO" id="GO:0009706">
    <property type="term" value="C:chloroplast inner membrane"/>
    <property type="evidence" value="ECO:0007669"/>
    <property type="project" value="TreeGrafter"/>
</dbReference>
<organism evidence="4 5">
    <name type="scientific">Populus deltoides</name>
    <name type="common">Eastern poplar</name>
    <name type="synonym">Eastern cottonwood</name>
    <dbReference type="NCBI Taxonomy" id="3696"/>
    <lineage>
        <taxon>Eukaryota</taxon>
        <taxon>Viridiplantae</taxon>
        <taxon>Streptophyta</taxon>
        <taxon>Embryophyta</taxon>
        <taxon>Tracheophyta</taxon>
        <taxon>Spermatophyta</taxon>
        <taxon>Magnoliopsida</taxon>
        <taxon>eudicotyledons</taxon>
        <taxon>Gunneridae</taxon>
        <taxon>Pentapetalae</taxon>
        <taxon>rosids</taxon>
        <taxon>fabids</taxon>
        <taxon>Malpighiales</taxon>
        <taxon>Salicaceae</taxon>
        <taxon>Saliceae</taxon>
        <taxon>Populus</taxon>
    </lineage>
</organism>
<evidence type="ECO:0000313" key="4">
    <source>
        <dbReference type="EMBL" id="KAH8515204.1"/>
    </source>
</evidence>
<gene>
    <name evidence="4" type="ORF">H0E87_003887</name>
</gene>
<dbReference type="InterPro" id="IPR044685">
    <property type="entry name" value="CPD1-like"/>
</dbReference>
<evidence type="ECO:0000313" key="5">
    <source>
        <dbReference type="Proteomes" id="UP000807159"/>
    </source>
</evidence>
<comment type="caution">
    <text evidence="4">The sequence shown here is derived from an EMBL/GenBank/DDBJ whole genome shotgun (WGS) entry which is preliminary data.</text>
</comment>
<evidence type="ECO:0000259" key="2">
    <source>
        <dbReference type="Pfam" id="PF23468"/>
    </source>
</evidence>
<dbReference type="AlphaFoldDB" id="A0A8T2ZC71"/>
<dbReference type="Pfam" id="PF23468">
    <property type="entry name" value="ARC6"/>
    <property type="match status" value="1"/>
</dbReference>
<dbReference type="PANTHER" id="PTHR33925:SF1">
    <property type="entry name" value="PROTEIN ACCUMULATION AND REPLICATION OF CHLOROPLASTS 6, CHLOROPLASTIC"/>
    <property type="match status" value="1"/>
</dbReference>
<dbReference type="Proteomes" id="UP000807159">
    <property type="component" value="Chromosome 2"/>
</dbReference>
<protein>
    <submittedName>
        <fullName evidence="4">Uncharacterized protein</fullName>
    </submittedName>
</protein>
<name>A0A8T2ZC71_POPDE</name>
<feature type="region of interest" description="Disordered" evidence="1">
    <location>
        <begin position="1"/>
        <end position="20"/>
    </location>
</feature>
<dbReference type="InterPro" id="IPR057137">
    <property type="entry name" value="CDP1-like_a_solenoid_2"/>
</dbReference>
<dbReference type="Pfam" id="PF25515">
    <property type="entry name" value="Arm_PDR"/>
    <property type="match status" value="1"/>
</dbReference>
<accession>A0A8T2ZC71</accession>
<feature type="domain" description="Plastid division protein CDP1-like 2nd alpha solenoid" evidence="2">
    <location>
        <begin position="94"/>
        <end position="288"/>
    </location>
</feature>
<sequence length="366" mass="40331">MALNPPDFIRGREEEGASSLAPDLQARIDETLGEITPRSVLELLALPLSDKYRTRREEGLQGVRNTLWAVGGGGAAPVAGGFSGEDFMNEALLCMTATEQVDLFVTTPSNIPAQNFEVYGVALAPVAKAFVGKKPHLIPDADNLFGQLQQIKVTNQGSLVSVFNSTENHEIDFALESGLCSLLVGELDECRKWLGLDSDHSPYRNPPIFDFIMENLKDDDDNDLPGLCKLLETWLMGVLFPRFRDTKDIEFKLGDYYDDPTVLRYLERQEGGGPSPLAAAAAIVRIGAEATAVIDHVKASAIQALQKVFQLGHKDMGAEIHENDRINYVHPAVETEEPFESLGLENPEEMFSDECMYVHVTHDQVT</sequence>
<dbReference type="InterPro" id="IPR058032">
    <property type="entry name" value="CDP1-like_a_solenoid_1"/>
</dbReference>
<evidence type="ECO:0000259" key="3">
    <source>
        <dbReference type="Pfam" id="PF25515"/>
    </source>
</evidence>
<feature type="domain" description="Plastid division protein CDP1-like 1st alpha solenoid" evidence="3">
    <location>
        <begin position="19"/>
        <end position="78"/>
    </location>
</feature>